<dbReference type="InterPro" id="IPR036642">
    <property type="entry name" value="Cyt_bc1_su8_sf"/>
</dbReference>
<keyword evidence="13" id="KW-1185">Reference proteome</keyword>
<keyword evidence="4 11" id="KW-0679">Respiratory chain</keyword>
<dbReference type="GO" id="GO:0006122">
    <property type="term" value="P:mitochondrial electron transport, ubiquinol to cytochrome c"/>
    <property type="evidence" value="ECO:0007669"/>
    <property type="project" value="UniProtKB-UniRule"/>
</dbReference>
<dbReference type="Proteomes" id="UP000070544">
    <property type="component" value="Unassembled WGS sequence"/>
</dbReference>
<keyword evidence="3 11" id="KW-0813">Transport</keyword>
<dbReference type="GO" id="GO:0045275">
    <property type="term" value="C:respiratory chain complex III"/>
    <property type="evidence" value="ECO:0007669"/>
    <property type="project" value="UniProtKB-UniRule"/>
</dbReference>
<dbReference type="InterPro" id="IPR004205">
    <property type="entry name" value="Cyt_bc1_su8"/>
</dbReference>
<evidence type="ECO:0000256" key="11">
    <source>
        <dbReference type="RuleBase" id="RU368118"/>
    </source>
</evidence>
<evidence type="ECO:0000256" key="2">
    <source>
        <dbReference type="ARBA" id="ARBA00007668"/>
    </source>
</evidence>
<evidence type="ECO:0000256" key="9">
    <source>
        <dbReference type="ARBA" id="ARBA00023128"/>
    </source>
</evidence>
<keyword evidence="6 11" id="KW-0999">Mitochondrion inner membrane</keyword>
<keyword evidence="5" id="KW-0812">Transmembrane</keyword>
<dbReference type="EMBL" id="KQ965731">
    <property type="protein sequence ID" value="KXS22304.1"/>
    <property type="molecule type" value="Genomic_DNA"/>
</dbReference>
<evidence type="ECO:0000256" key="4">
    <source>
        <dbReference type="ARBA" id="ARBA00022660"/>
    </source>
</evidence>
<dbReference type="AlphaFoldDB" id="A0A139B010"/>
<comment type="similarity">
    <text evidence="2 11">Belongs to the UQCRQ/QCR8 family.</text>
</comment>
<evidence type="ECO:0000256" key="10">
    <source>
        <dbReference type="ARBA" id="ARBA00023136"/>
    </source>
</evidence>
<evidence type="ECO:0000256" key="3">
    <source>
        <dbReference type="ARBA" id="ARBA00022448"/>
    </source>
</evidence>
<proteinExistence type="inferred from homology"/>
<evidence type="ECO:0000256" key="7">
    <source>
        <dbReference type="ARBA" id="ARBA00022982"/>
    </source>
</evidence>
<evidence type="ECO:0000256" key="1">
    <source>
        <dbReference type="ARBA" id="ARBA00004434"/>
    </source>
</evidence>
<dbReference type="Pfam" id="PF02939">
    <property type="entry name" value="UcrQ"/>
    <property type="match status" value="1"/>
</dbReference>
<dbReference type="GO" id="GO:0005743">
    <property type="term" value="C:mitochondrial inner membrane"/>
    <property type="evidence" value="ECO:0007669"/>
    <property type="project" value="UniProtKB-SubCell"/>
</dbReference>
<dbReference type="SUPFAM" id="SSF81508">
    <property type="entry name" value="Ubiquinone-binding protein QP-C of cytochrome bc1 complex (Ubiquinol-cytochrome c reductase)"/>
    <property type="match status" value="1"/>
</dbReference>
<reference evidence="12 13" key="1">
    <citation type="journal article" date="2015" name="Genome Biol. Evol.">
        <title>Phylogenomic analyses indicate that early fungi evolved digesting cell walls of algal ancestors of land plants.</title>
        <authorList>
            <person name="Chang Y."/>
            <person name="Wang S."/>
            <person name="Sekimoto S."/>
            <person name="Aerts A.L."/>
            <person name="Choi C."/>
            <person name="Clum A."/>
            <person name="LaButti K.M."/>
            <person name="Lindquist E.A."/>
            <person name="Yee Ngan C."/>
            <person name="Ohm R.A."/>
            <person name="Salamov A.A."/>
            <person name="Grigoriev I.V."/>
            <person name="Spatafora J.W."/>
            <person name="Berbee M.L."/>
        </authorList>
    </citation>
    <scope>NUCLEOTIDE SEQUENCE [LARGE SCALE GENOMIC DNA]</scope>
    <source>
        <strain evidence="12 13">JEL478</strain>
    </source>
</reference>
<evidence type="ECO:0000313" key="13">
    <source>
        <dbReference type="Proteomes" id="UP000070544"/>
    </source>
</evidence>
<name>A0A139B010_GONPJ</name>
<keyword evidence="7 11" id="KW-0249">Electron transport</keyword>
<dbReference type="PANTHER" id="PTHR12119:SF2">
    <property type="entry name" value="CYTOCHROME B-C1 COMPLEX SUBUNIT 8"/>
    <property type="match status" value="1"/>
</dbReference>
<evidence type="ECO:0000256" key="5">
    <source>
        <dbReference type="ARBA" id="ARBA00022692"/>
    </source>
</evidence>
<organism evidence="12 13">
    <name type="scientific">Gonapodya prolifera (strain JEL478)</name>
    <name type="common">Monoblepharis prolifera</name>
    <dbReference type="NCBI Taxonomy" id="1344416"/>
    <lineage>
        <taxon>Eukaryota</taxon>
        <taxon>Fungi</taxon>
        <taxon>Fungi incertae sedis</taxon>
        <taxon>Chytridiomycota</taxon>
        <taxon>Chytridiomycota incertae sedis</taxon>
        <taxon>Monoblepharidomycetes</taxon>
        <taxon>Monoblepharidales</taxon>
        <taxon>Gonapodyaceae</taxon>
        <taxon>Gonapodya</taxon>
    </lineage>
</organism>
<accession>A0A139B010</accession>
<comment type="subunit">
    <text evidence="11">Component of the ubiquinol-cytochrome c oxidoreductase (cytochrome b-c1 complex, complex III, CIII), a multisubunit enzyme composed of 3 respiratory subunits cytochrome b, cytochrome c1 and Rieske protein, 2 core protein subunits, and additional low-molecular weight protein subunits. The complex exists as an obligatory dimer and forms supercomplexes (SCs) in the inner mitochondrial membrane with cytochrome c oxidase (complex IV, CIV).</text>
</comment>
<protein>
    <recommendedName>
        <fullName evidence="11">Cytochrome b-c1 complex subunit 8</fullName>
    </recommendedName>
    <alternativeName>
        <fullName evidence="11">Complex III subunit 8</fullName>
    </alternativeName>
</protein>
<sequence length="96" mass="10877">MGGNWGHLNNLPHMGIKSYAISPFRQRPFAGLFSKSIYNTYRRFVAQVPYIGPALLLYFAVHSYGTKEYERSIRLPNNVHVLPLSVLARSKISALP</sequence>
<evidence type="ECO:0000256" key="8">
    <source>
        <dbReference type="ARBA" id="ARBA00022989"/>
    </source>
</evidence>
<dbReference type="OrthoDB" id="6683853at2759"/>
<dbReference type="STRING" id="1344416.A0A139B010"/>
<evidence type="ECO:0000256" key="6">
    <source>
        <dbReference type="ARBA" id="ARBA00022792"/>
    </source>
</evidence>
<keyword evidence="9 11" id="KW-0496">Mitochondrion</keyword>
<evidence type="ECO:0000313" key="12">
    <source>
        <dbReference type="EMBL" id="KXS22304.1"/>
    </source>
</evidence>
<comment type="subcellular location">
    <subcellularLocation>
        <location evidence="1 11">Mitochondrion inner membrane</location>
        <topology evidence="1 11">Single-pass membrane protein</topology>
    </subcellularLocation>
</comment>
<keyword evidence="10" id="KW-0472">Membrane</keyword>
<keyword evidence="8" id="KW-1133">Transmembrane helix</keyword>
<gene>
    <name evidence="12" type="ORF">M427DRAFT_169334</name>
</gene>
<dbReference type="PANTHER" id="PTHR12119">
    <property type="entry name" value="UBIQUINOL-CYTOCHROME C REDUCTASE COMPLEX UBIQUINONE-BINDING PROTEIN QP-C"/>
    <property type="match status" value="1"/>
</dbReference>
<dbReference type="Gene3D" id="1.20.5.210">
    <property type="entry name" value="Cytochrome b-c1 complex subunit 8"/>
    <property type="match status" value="1"/>
</dbReference>
<comment type="function">
    <text evidence="11">Component of the ubiquinol-cytochrome c oxidoreductase, a multisubunit transmembrane complex that is part of the mitochondrial electron transport chain which drives oxidative phosphorylation. The complex plays an important role in the uptake of multiple carbon sources present in different host niches.</text>
</comment>